<reference evidence="4" key="1">
    <citation type="submission" date="2005-09" db="EMBL/GenBank/DDBJ databases">
        <title>Annotation of the Aspergillus terreus NIH2624 genome.</title>
        <authorList>
            <person name="Birren B.W."/>
            <person name="Lander E.S."/>
            <person name="Galagan J.E."/>
            <person name="Nusbaum C."/>
            <person name="Devon K."/>
            <person name="Henn M."/>
            <person name="Ma L.-J."/>
            <person name="Jaffe D.B."/>
            <person name="Butler J."/>
            <person name="Alvarez P."/>
            <person name="Gnerre S."/>
            <person name="Grabherr M."/>
            <person name="Kleber M."/>
            <person name="Mauceli E.W."/>
            <person name="Brockman W."/>
            <person name="Rounsley S."/>
            <person name="Young S.K."/>
            <person name="LaButti K."/>
            <person name="Pushparaj V."/>
            <person name="DeCaprio D."/>
            <person name="Crawford M."/>
            <person name="Koehrsen M."/>
            <person name="Engels R."/>
            <person name="Montgomery P."/>
            <person name="Pearson M."/>
            <person name="Howarth C."/>
            <person name="Larson L."/>
            <person name="Luoma S."/>
            <person name="White J."/>
            <person name="Alvarado L."/>
            <person name="Kodira C.D."/>
            <person name="Zeng Q."/>
            <person name="Oleary S."/>
            <person name="Yandava C."/>
            <person name="Denning D.W."/>
            <person name="Nierman W.C."/>
            <person name="Milne T."/>
            <person name="Madden K."/>
        </authorList>
    </citation>
    <scope>NUCLEOTIDE SEQUENCE [LARGE SCALE GENOMIC DNA]</scope>
    <source>
        <strain evidence="4">NIH 2624 / FGSC A1156</strain>
    </source>
</reference>
<dbReference type="AlphaFoldDB" id="Q0CYN9"/>
<evidence type="ECO:0000256" key="1">
    <source>
        <dbReference type="SAM" id="MobiDB-lite"/>
    </source>
</evidence>
<dbReference type="OrthoDB" id="408631at2759"/>
<evidence type="ECO:0000313" key="4">
    <source>
        <dbReference type="Proteomes" id="UP000007963"/>
    </source>
</evidence>
<dbReference type="InterPro" id="IPR029058">
    <property type="entry name" value="AB_hydrolase_fold"/>
</dbReference>
<organism evidence="3 4">
    <name type="scientific">Aspergillus terreus (strain NIH 2624 / FGSC A1156)</name>
    <dbReference type="NCBI Taxonomy" id="341663"/>
    <lineage>
        <taxon>Eukaryota</taxon>
        <taxon>Fungi</taxon>
        <taxon>Dikarya</taxon>
        <taxon>Ascomycota</taxon>
        <taxon>Pezizomycotina</taxon>
        <taxon>Eurotiomycetes</taxon>
        <taxon>Eurotiomycetidae</taxon>
        <taxon>Eurotiales</taxon>
        <taxon>Aspergillaceae</taxon>
        <taxon>Aspergillus</taxon>
        <taxon>Aspergillus subgen. Circumdati</taxon>
    </lineage>
</organism>
<dbReference type="GeneID" id="4316219"/>
<dbReference type="GO" id="GO:0016787">
    <property type="term" value="F:hydrolase activity"/>
    <property type="evidence" value="ECO:0007669"/>
    <property type="project" value="InterPro"/>
</dbReference>
<name>Q0CYN9_ASPTN</name>
<evidence type="ECO:0000313" key="3">
    <source>
        <dbReference type="EMBL" id="EAU37952.1"/>
    </source>
</evidence>
<dbReference type="InterPro" id="IPR013094">
    <property type="entry name" value="AB_hydrolase_3"/>
</dbReference>
<dbReference type="Gene3D" id="3.40.50.1820">
    <property type="entry name" value="alpha/beta hydrolase"/>
    <property type="match status" value="1"/>
</dbReference>
<dbReference type="RefSeq" id="XP_001208560.1">
    <property type="nucleotide sequence ID" value="XM_001208560.1"/>
</dbReference>
<protein>
    <recommendedName>
        <fullName evidence="2">Alpha/beta hydrolase fold-3 domain-containing protein</fullName>
    </recommendedName>
</protein>
<sequence>MSRTQQEPPKPIPTTATKGDLDSDLRQFFSERPSLCLGGSDLFKERRQHSEIFSLAAHPPSKRASIGHSEYTAIQGPYGSIPLRILSPSRTDGKSTNGLYPALLYVHGGGYSVGCADEFENGCRVLAEKAGMQVYIIDYRLAPE</sequence>
<dbReference type="SUPFAM" id="SSF53474">
    <property type="entry name" value="alpha/beta-Hydrolases"/>
    <property type="match status" value="1"/>
</dbReference>
<dbReference type="Proteomes" id="UP000007963">
    <property type="component" value="Unassembled WGS sequence"/>
</dbReference>
<accession>Q0CYN9</accession>
<dbReference type="HOGENOM" id="CLU_1796067_0_0_1"/>
<dbReference type="STRING" id="341663.Q0CYN9"/>
<evidence type="ECO:0000259" key="2">
    <source>
        <dbReference type="Pfam" id="PF07859"/>
    </source>
</evidence>
<gene>
    <name evidence="3" type="ORF">ATEG_01195</name>
</gene>
<proteinExistence type="predicted"/>
<dbReference type="VEuPathDB" id="FungiDB:ATEG_01195"/>
<feature type="domain" description="Alpha/beta hydrolase fold-3" evidence="2">
    <location>
        <begin position="103"/>
        <end position="144"/>
    </location>
</feature>
<dbReference type="eggNOG" id="KOG1515">
    <property type="taxonomic scope" value="Eukaryota"/>
</dbReference>
<dbReference type="EMBL" id="CH476595">
    <property type="protein sequence ID" value="EAU37952.1"/>
    <property type="molecule type" value="Genomic_DNA"/>
</dbReference>
<feature type="region of interest" description="Disordered" evidence="1">
    <location>
        <begin position="1"/>
        <end position="22"/>
    </location>
</feature>
<dbReference type="Pfam" id="PF07859">
    <property type="entry name" value="Abhydrolase_3"/>
    <property type="match status" value="1"/>
</dbReference>